<dbReference type="CDD" id="cd01065">
    <property type="entry name" value="NAD_bind_Shikimate_DH"/>
    <property type="match status" value="1"/>
</dbReference>
<accession>A0A917I063</accession>
<dbReference type="SUPFAM" id="SSF51735">
    <property type="entry name" value="NAD(P)-binding Rossmann-fold domains"/>
    <property type="match status" value="1"/>
</dbReference>
<dbReference type="InterPro" id="IPR022893">
    <property type="entry name" value="Shikimate_DH_fam"/>
</dbReference>
<keyword evidence="3" id="KW-0028">Amino-acid biosynthesis</keyword>
<comment type="pathway">
    <text evidence="1">Metabolic intermediate biosynthesis; chorismate biosynthesis; chorismate from D-erythrose 4-phosphate and phosphoenolpyruvate: step 4/7.</text>
</comment>
<reference evidence="5" key="2">
    <citation type="submission" date="2020-09" db="EMBL/GenBank/DDBJ databases">
        <authorList>
            <person name="Sun Q."/>
            <person name="Zhou Y."/>
        </authorList>
    </citation>
    <scope>NUCLEOTIDE SEQUENCE</scope>
    <source>
        <strain evidence="5">CGMCC 1.12195</strain>
    </source>
</reference>
<evidence type="ECO:0000256" key="1">
    <source>
        <dbReference type="ARBA" id="ARBA00004871"/>
    </source>
</evidence>
<dbReference type="InterPro" id="IPR046346">
    <property type="entry name" value="Aminoacid_DH-like_N_sf"/>
</dbReference>
<keyword evidence="2" id="KW-0560">Oxidoreductase</keyword>
<dbReference type="InterPro" id="IPR036291">
    <property type="entry name" value="NAD(P)-bd_dom_sf"/>
</dbReference>
<dbReference type="GO" id="GO:0050661">
    <property type="term" value="F:NADP binding"/>
    <property type="evidence" value="ECO:0007669"/>
    <property type="project" value="TreeGrafter"/>
</dbReference>
<dbReference type="EMBL" id="BMER01000005">
    <property type="protein sequence ID" value="GGG98955.1"/>
    <property type="molecule type" value="Genomic_DNA"/>
</dbReference>
<dbReference type="GO" id="GO:0004764">
    <property type="term" value="F:shikimate 3-dehydrogenase (NADP+) activity"/>
    <property type="evidence" value="ECO:0007669"/>
    <property type="project" value="InterPro"/>
</dbReference>
<dbReference type="SUPFAM" id="SSF53223">
    <property type="entry name" value="Aminoacid dehydrogenase-like, N-terminal domain"/>
    <property type="match status" value="1"/>
</dbReference>
<keyword evidence="3" id="KW-0057">Aromatic amino acid biosynthesis</keyword>
<reference evidence="5" key="1">
    <citation type="journal article" date="2014" name="Int. J. Syst. Evol. Microbiol.">
        <title>Complete genome sequence of Corynebacterium casei LMG S-19264T (=DSM 44701T), isolated from a smear-ripened cheese.</title>
        <authorList>
            <consortium name="US DOE Joint Genome Institute (JGI-PGF)"/>
            <person name="Walter F."/>
            <person name="Albersmeier A."/>
            <person name="Kalinowski J."/>
            <person name="Ruckert C."/>
        </authorList>
    </citation>
    <scope>NUCLEOTIDE SEQUENCE</scope>
    <source>
        <strain evidence="5">CGMCC 1.12195</strain>
    </source>
</reference>
<dbReference type="Gene3D" id="3.40.50.10860">
    <property type="entry name" value="Leucine Dehydrogenase, chain A, domain 1"/>
    <property type="match status" value="1"/>
</dbReference>
<gene>
    <name evidence="5" type="ORF">GCM10007415_38270</name>
</gene>
<comment type="caution">
    <text evidence="5">The sequence shown here is derived from an EMBL/GenBank/DDBJ whole genome shotgun (WGS) entry which is preliminary data.</text>
</comment>
<organism evidence="5 6">
    <name type="scientific">Parapedobacter pyrenivorans</name>
    <dbReference type="NCBI Taxonomy" id="1305674"/>
    <lineage>
        <taxon>Bacteria</taxon>
        <taxon>Pseudomonadati</taxon>
        <taxon>Bacteroidota</taxon>
        <taxon>Sphingobacteriia</taxon>
        <taxon>Sphingobacteriales</taxon>
        <taxon>Sphingobacteriaceae</taxon>
        <taxon>Parapedobacter</taxon>
    </lineage>
</organism>
<dbReference type="Gene3D" id="3.40.50.720">
    <property type="entry name" value="NAD(P)-binding Rossmann-like Domain"/>
    <property type="match status" value="1"/>
</dbReference>
<dbReference type="Pfam" id="PF08501">
    <property type="entry name" value="Shikimate_dh_N"/>
    <property type="match status" value="1"/>
</dbReference>
<dbReference type="GO" id="GO:0019632">
    <property type="term" value="P:shikimate metabolic process"/>
    <property type="evidence" value="ECO:0007669"/>
    <property type="project" value="TreeGrafter"/>
</dbReference>
<dbReference type="AlphaFoldDB" id="A0A917I063"/>
<proteinExistence type="predicted"/>
<dbReference type="PANTHER" id="PTHR21089">
    <property type="entry name" value="SHIKIMATE DEHYDROGENASE"/>
    <property type="match status" value="1"/>
</dbReference>
<dbReference type="GO" id="GO:0005829">
    <property type="term" value="C:cytosol"/>
    <property type="evidence" value="ECO:0007669"/>
    <property type="project" value="TreeGrafter"/>
</dbReference>
<sequence>MKKFGLIGFPLAHSFSKKYYDAKIDRQQITGVNYELYAIPSIADFPRLIADNPLLMGVNVTIPYKIAVMDFLDSLSAEAEAIAAVNCIRIDRPTNGEPRLTGYNTDVYGFAESLKPLLRPEHDTALVLGNGGAAKAVTFALTQLGIAHSIVSRSAGKGQYTYTQLDAGIIEGHPLIINTTPLGTYPAVIDCPDIPYDYLSERHLLYDLVYNPTKTEFLKRGQAKGALVKNGLEMLELQAERNWEIWTATK</sequence>
<dbReference type="InterPro" id="IPR013708">
    <property type="entry name" value="Shikimate_DH-bd_N"/>
</dbReference>
<dbReference type="PANTHER" id="PTHR21089:SF1">
    <property type="entry name" value="BIFUNCTIONAL 3-DEHYDROQUINATE DEHYDRATASE_SHIKIMATE DEHYDROGENASE, CHLOROPLASTIC"/>
    <property type="match status" value="1"/>
</dbReference>
<name>A0A917I063_9SPHI</name>
<dbReference type="GO" id="GO:0009423">
    <property type="term" value="P:chorismate biosynthetic process"/>
    <property type="evidence" value="ECO:0007669"/>
    <property type="project" value="TreeGrafter"/>
</dbReference>
<evidence type="ECO:0000313" key="6">
    <source>
        <dbReference type="Proteomes" id="UP000660862"/>
    </source>
</evidence>
<evidence type="ECO:0000259" key="4">
    <source>
        <dbReference type="Pfam" id="PF08501"/>
    </source>
</evidence>
<evidence type="ECO:0000256" key="3">
    <source>
        <dbReference type="ARBA" id="ARBA00023141"/>
    </source>
</evidence>
<protein>
    <submittedName>
        <fullName evidence="5">Shikimate 5-dehydrogenase</fullName>
    </submittedName>
</protein>
<keyword evidence="6" id="KW-1185">Reference proteome</keyword>
<feature type="domain" description="Shikimate dehydrogenase substrate binding N-terminal" evidence="4">
    <location>
        <begin position="6"/>
        <end position="88"/>
    </location>
</feature>
<dbReference type="RefSeq" id="WP_188507713.1">
    <property type="nucleotide sequence ID" value="NZ_BMER01000005.1"/>
</dbReference>
<dbReference type="Proteomes" id="UP000660862">
    <property type="component" value="Unassembled WGS sequence"/>
</dbReference>
<dbReference type="GO" id="GO:0009073">
    <property type="term" value="P:aromatic amino acid family biosynthetic process"/>
    <property type="evidence" value="ECO:0007669"/>
    <property type="project" value="UniProtKB-KW"/>
</dbReference>
<evidence type="ECO:0000313" key="5">
    <source>
        <dbReference type="EMBL" id="GGG98955.1"/>
    </source>
</evidence>
<evidence type="ECO:0000256" key="2">
    <source>
        <dbReference type="ARBA" id="ARBA00023002"/>
    </source>
</evidence>